<dbReference type="PANTHER" id="PTHR11757">
    <property type="entry name" value="PROTEASE FAMILY S9A OLIGOPEPTIDASE"/>
    <property type="match status" value="1"/>
</dbReference>
<organism evidence="4 5">
    <name type="scientific">Iodidimonas gelatinilytica</name>
    <dbReference type="NCBI Taxonomy" id="1236966"/>
    <lineage>
        <taxon>Bacteria</taxon>
        <taxon>Pseudomonadati</taxon>
        <taxon>Pseudomonadota</taxon>
        <taxon>Alphaproteobacteria</taxon>
        <taxon>Iodidimonadales</taxon>
        <taxon>Iodidimonadaceae</taxon>
        <taxon>Iodidimonas</taxon>
    </lineage>
</organism>
<feature type="region of interest" description="Disordered" evidence="2">
    <location>
        <begin position="1"/>
        <end position="23"/>
    </location>
</feature>
<dbReference type="InterPro" id="IPR023302">
    <property type="entry name" value="Pept_S9A_N"/>
</dbReference>
<protein>
    <recommendedName>
        <fullName evidence="3">Peptidase S9A N-terminal domain-containing protein</fullName>
    </recommendedName>
</protein>
<dbReference type="AlphaFoldDB" id="A0A5A7MPX6"/>
<evidence type="ECO:0000256" key="1">
    <source>
        <dbReference type="ARBA" id="ARBA00005228"/>
    </source>
</evidence>
<comment type="caution">
    <text evidence="4">The sequence shown here is derived from an EMBL/GenBank/DDBJ whole genome shotgun (WGS) entry which is preliminary data.</text>
</comment>
<dbReference type="GO" id="GO:0004252">
    <property type="term" value="F:serine-type endopeptidase activity"/>
    <property type="evidence" value="ECO:0007669"/>
    <property type="project" value="InterPro"/>
</dbReference>
<dbReference type="Pfam" id="PF02897">
    <property type="entry name" value="Peptidase_S9_N"/>
    <property type="match status" value="1"/>
</dbReference>
<dbReference type="Proteomes" id="UP000322084">
    <property type="component" value="Unassembled WGS sequence"/>
</dbReference>
<dbReference type="EMBL" id="BKCL01000002">
    <property type="protein sequence ID" value="GEQ97035.1"/>
    <property type="molecule type" value="Genomic_DNA"/>
</dbReference>
<proteinExistence type="inferred from homology"/>
<evidence type="ECO:0000256" key="2">
    <source>
        <dbReference type="SAM" id="MobiDB-lite"/>
    </source>
</evidence>
<reference evidence="4 5" key="1">
    <citation type="submission" date="2019-09" db="EMBL/GenBank/DDBJ databases">
        <title>NBRP : Genome information of microbial organism related human and environment.</title>
        <authorList>
            <person name="Hattori M."/>
            <person name="Oshima K."/>
            <person name="Inaba H."/>
            <person name="Suda W."/>
            <person name="Sakamoto M."/>
            <person name="Iino T."/>
            <person name="Kitahara M."/>
            <person name="Oshida Y."/>
            <person name="Iida T."/>
            <person name="Kudo T."/>
            <person name="Itoh T."/>
            <person name="Ohkuma M."/>
        </authorList>
    </citation>
    <scope>NUCLEOTIDE SEQUENCE [LARGE SCALE GENOMIC DNA]</scope>
    <source>
        <strain evidence="4 5">Hi-2</strain>
    </source>
</reference>
<gene>
    <name evidence="4" type="ORF">JCM17844_06720</name>
</gene>
<dbReference type="SUPFAM" id="SSF50993">
    <property type="entry name" value="Peptidase/esterase 'gauge' domain"/>
    <property type="match status" value="1"/>
</dbReference>
<evidence type="ECO:0000259" key="3">
    <source>
        <dbReference type="Pfam" id="PF02897"/>
    </source>
</evidence>
<evidence type="ECO:0000313" key="4">
    <source>
        <dbReference type="EMBL" id="GEQ97035.1"/>
    </source>
</evidence>
<sequence length="128" mass="14270">MTKTILSQKADHLPTPPHAPQHPTLVTHHDIAVTDEYAWLRDSGYPKVETPEILDYLKAENTYYEAAMAPVADLTDTIFKELKGRVAEEDESVHPAMAIGCINGAMRQERNIAAGTANRQRMMLRTGI</sequence>
<feature type="domain" description="Peptidase S9A N-terminal" evidence="3">
    <location>
        <begin position="17"/>
        <end position="94"/>
    </location>
</feature>
<name>A0A5A7MPX6_9PROT</name>
<dbReference type="InterPro" id="IPR029058">
    <property type="entry name" value="AB_hydrolase_fold"/>
</dbReference>
<dbReference type="Gene3D" id="3.40.50.1820">
    <property type="entry name" value="alpha/beta hydrolase"/>
    <property type="match status" value="1"/>
</dbReference>
<accession>A0A5A7MPX6</accession>
<dbReference type="PANTHER" id="PTHR11757:SF19">
    <property type="entry name" value="PROLYL ENDOPEPTIDASE-LIKE"/>
    <property type="match status" value="1"/>
</dbReference>
<dbReference type="InterPro" id="IPR051543">
    <property type="entry name" value="Serine_Peptidase_S9A"/>
</dbReference>
<comment type="similarity">
    <text evidence="1">Belongs to the peptidase S9A family.</text>
</comment>
<evidence type="ECO:0000313" key="5">
    <source>
        <dbReference type="Proteomes" id="UP000322084"/>
    </source>
</evidence>